<dbReference type="InterPro" id="IPR007814">
    <property type="entry name" value="PaaA_PaaC"/>
</dbReference>
<evidence type="ECO:0000313" key="2">
    <source>
        <dbReference type="Proteomes" id="UP000734218"/>
    </source>
</evidence>
<dbReference type="InterPro" id="IPR052703">
    <property type="entry name" value="Aromatic_CoA_ox/epox"/>
</dbReference>
<dbReference type="InterPro" id="IPR011882">
    <property type="entry name" value="PaaC"/>
</dbReference>
<dbReference type="Pfam" id="PF05138">
    <property type="entry name" value="PaaA_PaaC"/>
    <property type="match status" value="1"/>
</dbReference>
<dbReference type="PANTHER" id="PTHR30458:SF0">
    <property type="entry name" value="1,2-PHENYLACETYL-COA EPOXIDASE, SUBUNIT C"/>
    <property type="match status" value="1"/>
</dbReference>
<sequence>MATDDLRPARMVQAMRLGDDSLILGQRLSAWCGHAPTLEIDLALANIALDLVGQATLLLGYAGELEGAGRNADRLAFHRDVRDFRNCLLVEQPNGDFARTIARQFLFSAWQLPLFQALARSPDPRMAEIAAKAVKEVGYHVEFAGDWVVRLGDGTEDSRRRMAEGLAWCWRTTGELFAADGMQRTLATAGEAPDPAPIRAAWDARVDAVLSDAGLDRPAGTDAVRGGRDGLHGEHLGHLLAEMQVLPRTHPDATW</sequence>
<comment type="caution">
    <text evidence="1">The sequence shown here is derived from an EMBL/GenBank/DDBJ whole genome shotgun (WGS) entry which is preliminary data.</text>
</comment>
<accession>A0ABX0XM41</accession>
<organism evidence="1 2">
    <name type="scientific">Sphingomonas jejuensis</name>
    <dbReference type="NCBI Taxonomy" id="904715"/>
    <lineage>
        <taxon>Bacteria</taxon>
        <taxon>Pseudomonadati</taxon>
        <taxon>Pseudomonadota</taxon>
        <taxon>Alphaproteobacteria</taxon>
        <taxon>Sphingomonadales</taxon>
        <taxon>Sphingomonadaceae</taxon>
        <taxon>Sphingomonas</taxon>
    </lineage>
</organism>
<protein>
    <submittedName>
        <fullName evidence="1">Ring-1,2-phenylacetyl-CoA epoxidase subunit PaaC</fullName>
        <ecNumber evidence="1">1.14.13.149</ecNumber>
    </submittedName>
</protein>
<dbReference type="Gene3D" id="1.20.1260.10">
    <property type="match status" value="1"/>
</dbReference>
<dbReference type="PANTHER" id="PTHR30458">
    <property type="entry name" value="PHENYLACETIC ACID DEGRADATION PROTEIN PAA"/>
    <property type="match status" value="1"/>
</dbReference>
<dbReference type="EMBL" id="JAATJE010000002">
    <property type="protein sequence ID" value="NJC34436.1"/>
    <property type="molecule type" value="Genomic_DNA"/>
</dbReference>
<keyword evidence="2" id="KW-1185">Reference proteome</keyword>
<gene>
    <name evidence="1" type="ORF">GGR88_001950</name>
</gene>
<reference evidence="1 2" key="1">
    <citation type="submission" date="2020-03" db="EMBL/GenBank/DDBJ databases">
        <title>Genomic Encyclopedia of Type Strains, Phase IV (KMG-IV): sequencing the most valuable type-strain genomes for metagenomic binning, comparative biology and taxonomic classification.</title>
        <authorList>
            <person name="Goeker M."/>
        </authorList>
    </citation>
    <scope>NUCLEOTIDE SEQUENCE [LARGE SCALE GENOMIC DNA]</scope>
    <source>
        <strain evidence="1 2">DSM 27651</strain>
    </source>
</reference>
<dbReference type="GO" id="GO:0097266">
    <property type="term" value="F:phenylacetyl-CoA 1,2-epoxidase activity"/>
    <property type="evidence" value="ECO:0007669"/>
    <property type="project" value="UniProtKB-EC"/>
</dbReference>
<dbReference type="SUPFAM" id="SSF47240">
    <property type="entry name" value="Ferritin-like"/>
    <property type="match status" value="1"/>
</dbReference>
<dbReference type="Proteomes" id="UP000734218">
    <property type="component" value="Unassembled WGS sequence"/>
</dbReference>
<dbReference type="EC" id="1.14.13.149" evidence="1"/>
<keyword evidence="1" id="KW-0560">Oxidoreductase</keyword>
<proteinExistence type="predicted"/>
<dbReference type="InterPro" id="IPR009078">
    <property type="entry name" value="Ferritin-like_SF"/>
</dbReference>
<dbReference type="RefSeq" id="WP_167954516.1">
    <property type="nucleotide sequence ID" value="NZ_JAATJE010000002.1"/>
</dbReference>
<dbReference type="PIRSF" id="PIRSF037834">
    <property type="entry name" value="PA_CoA_Oase3"/>
    <property type="match status" value="1"/>
</dbReference>
<dbReference type="NCBIfam" id="TIGR02158">
    <property type="entry name" value="PA_CoA_Oxy3"/>
    <property type="match status" value="1"/>
</dbReference>
<evidence type="ECO:0000313" key="1">
    <source>
        <dbReference type="EMBL" id="NJC34436.1"/>
    </source>
</evidence>
<dbReference type="InterPro" id="IPR012347">
    <property type="entry name" value="Ferritin-like"/>
</dbReference>
<name>A0ABX0XM41_9SPHN</name>